<keyword evidence="8" id="KW-0206">Cytoskeleton</keyword>
<dbReference type="InterPro" id="IPR000261">
    <property type="entry name" value="EH_dom"/>
</dbReference>
<dbReference type="CDD" id="cd00052">
    <property type="entry name" value="EH"/>
    <property type="match status" value="1"/>
</dbReference>
<dbReference type="Pfam" id="PF12763">
    <property type="entry name" value="EH"/>
    <property type="match status" value="1"/>
</dbReference>
<keyword evidence="6" id="KW-0967">Endosome</keyword>
<evidence type="ECO:0000313" key="13">
    <source>
        <dbReference type="EMBL" id="KAH0565150.1"/>
    </source>
</evidence>
<accession>A0A9P8LG19</accession>
<name>A0A9P8LG19_9PEZI</name>
<evidence type="ECO:0000313" key="14">
    <source>
        <dbReference type="Proteomes" id="UP000750711"/>
    </source>
</evidence>
<comment type="function">
    <text evidence="9">Component of the PAN1 actin cytoskeleton-regulatory complex required for the internalization of endosomes during actin-coupled endocytosis. The complex links the site of endocytosis to the cell membrane-associated actin cytoskeleton. Mediates uptake of external molecules and vacuolar degradation of plasma membrane proteins. Plays a role in the proper organization of the cell membrane-associated actin cytoskeleton and promotes its destabilization.</text>
</comment>
<dbReference type="GO" id="GO:0005886">
    <property type="term" value="C:plasma membrane"/>
    <property type="evidence" value="ECO:0007669"/>
    <property type="project" value="UniProtKB-SubCell"/>
</dbReference>
<protein>
    <recommendedName>
        <fullName evidence="15">EH domain-containing protein</fullName>
    </recommendedName>
</protein>
<evidence type="ECO:0000256" key="10">
    <source>
        <dbReference type="SAM" id="MobiDB-lite"/>
    </source>
</evidence>
<feature type="compositionally biased region" description="Low complexity" evidence="10">
    <location>
        <begin position="284"/>
        <end position="299"/>
    </location>
</feature>
<dbReference type="PROSITE" id="PS50031">
    <property type="entry name" value="EH"/>
    <property type="match status" value="1"/>
</dbReference>
<dbReference type="Proteomes" id="UP000750711">
    <property type="component" value="Unassembled WGS sequence"/>
</dbReference>
<feature type="compositionally biased region" description="Basic and acidic residues" evidence="10">
    <location>
        <begin position="230"/>
        <end position="247"/>
    </location>
</feature>
<feature type="region of interest" description="Disordered" evidence="10">
    <location>
        <begin position="90"/>
        <end position="116"/>
    </location>
</feature>
<feature type="compositionally biased region" description="Low complexity" evidence="10">
    <location>
        <begin position="56"/>
        <end position="77"/>
    </location>
</feature>
<feature type="compositionally biased region" description="Polar residues" evidence="10">
    <location>
        <begin position="385"/>
        <end position="397"/>
    </location>
</feature>
<dbReference type="AlphaFoldDB" id="A0A9P8LG19"/>
<evidence type="ECO:0000256" key="3">
    <source>
        <dbReference type="ARBA" id="ARBA00004413"/>
    </source>
</evidence>
<evidence type="ECO:0000256" key="8">
    <source>
        <dbReference type="ARBA" id="ARBA00023212"/>
    </source>
</evidence>
<evidence type="ECO:0000259" key="12">
    <source>
        <dbReference type="PROSITE" id="PS50222"/>
    </source>
</evidence>
<evidence type="ECO:0000256" key="9">
    <source>
        <dbReference type="ARBA" id="ARBA00025194"/>
    </source>
</evidence>
<evidence type="ECO:0000256" key="1">
    <source>
        <dbReference type="ARBA" id="ARBA00004125"/>
    </source>
</evidence>
<feature type="compositionally biased region" description="Basic residues" evidence="10">
    <location>
        <begin position="516"/>
        <end position="527"/>
    </location>
</feature>
<sequence>MAAATIVGTKSSSPAVNRAPAVPAENRGAAVPGGAPLSAAQQSFVRDQIVRSLANSSSSGSLRVPGDDSSGSSTSPSNIAATLAAAKFTPQNTGNTSLRRNRSPNGATLGPMNIERYHDTSSGVGSVTTSKQRFMQLDQNLGVHSRTTPAETPMINKDIPVDATPISPATSLISIFEHNQSNADPLKANGGVLNSIGADPVIQSPRPVRPPSRSTPLAAAILATQGSVPPKKEREVPRSHRAEESHRPAVVLAQNDKQNIHPPLPPSRYAYPKNTRATAVSHDGPTSGSLDSTLGLSVGITPPRTGTREAPPFPKRTWKVDASPTNLRRASPALESDSDDSSSVASYASAPDIRKKPAIPPPRRKGLQRTNTQVASPLPPHRGSLATTQEGTKSSGEGLQTSIVQHHSGSSWLDARPASSSGETLMRLPIQRTTPHLTGESLANAIAASSLASSRVPSPLKSSAPPPLPSRNHHLIHQQLHQNSRTTSPTRGMRHTMRKPPKSDDESRGVSATHIGGRRNLIRKAPNKHHEGDRKRWRDVITDRERKRYEGVWAANKGLHISLVQGKSQSPESLAEEDWREEVLNIVVRDIWSRSRLGNSTLEEIWELVDRRGSGRLTREEFVVGMWLIDQKLKGRKLPVKISSSVWDSVRKLGGIKSLGHKE</sequence>
<keyword evidence="14" id="KW-1185">Reference proteome</keyword>
<feature type="domain" description="EH" evidence="11">
    <location>
        <begin position="545"/>
        <end position="653"/>
    </location>
</feature>
<evidence type="ECO:0000256" key="4">
    <source>
        <dbReference type="ARBA" id="ARBA00011159"/>
    </source>
</evidence>
<organism evidence="13 14">
    <name type="scientific">Trichoglossum hirsutum</name>
    <dbReference type="NCBI Taxonomy" id="265104"/>
    <lineage>
        <taxon>Eukaryota</taxon>
        <taxon>Fungi</taxon>
        <taxon>Dikarya</taxon>
        <taxon>Ascomycota</taxon>
        <taxon>Pezizomycotina</taxon>
        <taxon>Geoglossomycetes</taxon>
        <taxon>Geoglossales</taxon>
        <taxon>Geoglossaceae</taxon>
        <taxon>Trichoglossum</taxon>
    </lineage>
</organism>
<keyword evidence="8" id="KW-0963">Cytoplasm</keyword>
<evidence type="ECO:0008006" key="15">
    <source>
        <dbReference type="Google" id="ProtNLM"/>
    </source>
</evidence>
<proteinExistence type="predicted"/>
<dbReference type="InterPro" id="IPR011992">
    <property type="entry name" value="EF-hand-dom_pair"/>
</dbReference>
<feature type="region of interest" description="Disordered" evidence="10">
    <location>
        <begin position="452"/>
        <end position="535"/>
    </location>
</feature>
<evidence type="ECO:0000256" key="7">
    <source>
        <dbReference type="ARBA" id="ARBA00023203"/>
    </source>
</evidence>
<feature type="region of interest" description="Disordered" evidence="10">
    <location>
        <begin position="223"/>
        <end position="249"/>
    </location>
</feature>
<gene>
    <name evidence="13" type="ORF">GP486_001462</name>
</gene>
<feature type="region of interest" description="Disordered" evidence="10">
    <location>
        <begin position="277"/>
        <end position="397"/>
    </location>
</feature>
<dbReference type="EMBL" id="JAGHQM010000131">
    <property type="protein sequence ID" value="KAH0565150.1"/>
    <property type="molecule type" value="Genomic_DNA"/>
</dbReference>
<feature type="compositionally biased region" description="Polar residues" evidence="10">
    <location>
        <begin position="90"/>
        <end position="106"/>
    </location>
</feature>
<comment type="subcellular location">
    <subcellularLocation>
        <location evidence="3">Cell membrane</location>
        <topology evidence="3">Peripheral membrane protein</topology>
        <orientation evidence="3">Cytoplasmic side</orientation>
    </subcellularLocation>
    <subcellularLocation>
        <location evidence="2">Cytoplasm</location>
        <location evidence="2">Cytoskeleton</location>
        <location evidence="2">Actin patch</location>
    </subcellularLocation>
    <subcellularLocation>
        <location evidence="1">Endosome membrane</location>
        <topology evidence="1">Peripheral membrane protein</topology>
        <orientation evidence="1">Cytoplasmic side</orientation>
    </subcellularLocation>
</comment>
<feature type="region of interest" description="Disordered" evidence="10">
    <location>
        <begin position="1"/>
        <end position="35"/>
    </location>
</feature>
<keyword evidence="5" id="KW-0254">Endocytosis</keyword>
<evidence type="ECO:0000256" key="6">
    <source>
        <dbReference type="ARBA" id="ARBA00022753"/>
    </source>
</evidence>
<dbReference type="PROSITE" id="PS50222">
    <property type="entry name" value="EF_HAND_2"/>
    <property type="match status" value="1"/>
</dbReference>
<evidence type="ECO:0000256" key="2">
    <source>
        <dbReference type="ARBA" id="ARBA00004134"/>
    </source>
</evidence>
<dbReference type="InterPro" id="IPR002048">
    <property type="entry name" value="EF_hand_dom"/>
</dbReference>
<evidence type="ECO:0000259" key="11">
    <source>
        <dbReference type="PROSITE" id="PS50031"/>
    </source>
</evidence>
<comment type="subunit">
    <text evidence="4">Component of the PAN1 actin cytoskeleton-regulatory complex.</text>
</comment>
<comment type="caution">
    <text evidence="13">The sequence shown here is derived from an EMBL/GenBank/DDBJ whole genome shotgun (WGS) entry which is preliminary data.</text>
</comment>
<dbReference type="GO" id="GO:0010008">
    <property type="term" value="C:endosome membrane"/>
    <property type="evidence" value="ECO:0007669"/>
    <property type="project" value="UniProtKB-SubCell"/>
</dbReference>
<evidence type="ECO:0000256" key="5">
    <source>
        <dbReference type="ARBA" id="ARBA00022583"/>
    </source>
</evidence>
<reference evidence="13" key="1">
    <citation type="submission" date="2021-03" db="EMBL/GenBank/DDBJ databases">
        <title>Comparative genomics and phylogenomic investigation of the class Geoglossomycetes provide insights into ecological specialization and systematics.</title>
        <authorList>
            <person name="Melie T."/>
            <person name="Pirro S."/>
            <person name="Miller A.N."/>
            <person name="Quandt A."/>
        </authorList>
    </citation>
    <scope>NUCLEOTIDE SEQUENCE</scope>
    <source>
        <strain evidence="13">CAQ_001_2017</strain>
    </source>
</reference>
<dbReference type="SUPFAM" id="SSF47473">
    <property type="entry name" value="EF-hand"/>
    <property type="match status" value="1"/>
</dbReference>
<feature type="compositionally biased region" description="Low complexity" evidence="10">
    <location>
        <begin position="330"/>
        <end position="351"/>
    </location>
</feature>
<keyword evidence="7" id="KW-0009">Actin-binding</keyword>
<dbReference type="Gene3D" id="1.10.238.10">
    <property type="entry name" value="EF-hand"/>
    <property type="match status" value="1"/>
</dbReference>
<feature type="region of interest" description="Disordered" evidence="10">
    <location>
        <begin position="54"/>
        <end position="77"/>
    </location>
</feature>
<feature type="compositionally biased region" description="Low complexity" evidence="10">
    <location>
        <begin position="452"/>
        <end position="463"/>
    </location>
</feature>
<dbReference type="SMART" id="SM00027">
    <property type="entry name" value="EH"/>
    <property type="match status" value="1"/>
</dbReference>
<dbReference type="GO" id="GO:0006897">
    <property type="term" value="P:endocytosis"/>
    <property type="evidence" value="ECO:0007669"/>
    <property type="project" value="UniProtKB-KW"/>
</dbReference>
<dbReference type="GO" id="GO:0005509">
    <property type="term" value="F:calcium ion binding"/>
    <property type="evidence" value="ECO:0007669"/>
    <property type="project" value="InterPro"/>
</dbReference>
<dbReference type="GO" id="GO:0003779">
    <property type="term" value="F:actin binding"/>
    <property type="evidence" value="ECO:0007669"/>
    <property type="project" value="UniProtKB-KW"/>
</dbReference>
<dbReference type="GO" id="GO:0030479">
    <property type="term" value="C:actin cortical patch"/>
    <property type="evidence" value="ECO:0007669"/>
    <property type="project" value="UniProtKB-SubCell"/>
</dbReference>
<feature type="domain" description="EF-hand" evidence="12">
    <location>
        <begin position="597"/>
        <end position="632"/>
    </location>
</feature>